<accession>A0ABD3SSB6</accession>
<dbReference type="InterPro" id="IPR012341">
    <property type="entry name" value="6hp_glycosidase-like_sf"/>
</dbReference>
<feature type="binding site" evidence="7">
    <location>
        <position position="613"/>
    </location>
    <ligand>
        <name>Ca(2+)</name>
        <dbReference type="ChEBI" id="CHEBI:29108"/>
    </ligand>
</feature>
<evidence type="ECO:0000256" key="4">
    <source>
        <dbReference type="ARBA" id="ARBA00022801"/>
    </source>
</evidence>
<evidence type="ECO:0000256" key="2">
    <source>
        <dbReference type="ARBA" id="ARBA00004922"/>
    </source>
</evidence>
<dbReference type="PRINTS" id="PR00747">
    <property type="entry name" value="GLYHDRLASE47"/>
</dbReference>
<keyword evidence="10" id="KW-0472">Membrane</keyword>
<evidence type="ECO:0000256" key="7">
    <source>
        <dbReference type="PIRSR" id="PIRSR601382-2"/>
    </source>
</evidence>
<evidence type="ECO:0000256" key="8">
    <source>
        <dbReference type="PIRSR" id="PIRSR601382-3"/>
    </source>
</evidence>
<evidence type="ECO:0000256" key="3">
    <source>
        <dbReference type="ARBA" id="ARBA00007658"/>
    </source>
</evidence>
<proteinExistence type="inferred from homology"/>
<dbReference type="PANTHER" id="PTHR11742:SF6">
    <property type="entry name" value="MANNOSYL-OLIGOSACCHARIDE ALPHA-1,2-MANNOSIDASE IA-RELATED"/>
    <property type="match status" value="1"/>
</dbReference>
<keyword evidence="10" id="KW-0812">Transmembrane</keyword>
<dbReference type="GO" id="GO:0016798">
    <property type="term" value="F:hydrolase activity, acting on glycosyl bonds"/>
    <property type="evidence" value="ECO:0007669"/>
    <property type="project" value="UniProtKB-KW"/>
</dbReference>
<feature type="active site" evidence="6">
    <location>
        <position position="523"/>
    </location>
</feature>
<feature type="active site" description="Proton donor" evidence="6">
    <location>
        <position position="499"/>
    </location>
</feature>
<name>A0ABD3SSB6_9STRA</name>
<evidence type="ECO:0000256" key="6">
    <source>
        <dbReference type="PIRSR" id="PIRSR601382-1"/>
    </source>
</evidence>
<dbReference type="Gene3D" id="1.50.10.10">
    <property type="match status" value="1"/>
</dbReference>
<feature type="active site" evidence="6">
    <location>
        <position position="385"/>
    </location>
</feature>
<comment type="similarity">
    <text evidence="3 9">Belongs to the glycosyl hydrolase 47 family.</text>
</comment>
<comment type="caution">
    <text evidence="11">The sequence shown here is derived from an EMBL/GenBank/DDBJ whole genome shotgun (WGS) entry which is preliminary data.</text>
</comment>
<evidence type="ECO:0000256" key="10">
    <source>
        <dbReference type="SAM" id="Phobius"/>
    </source>
</evidence>
<dbReference type="EC" id="3.2.1.-" evidence="9"/>
<evidence type="ECO:0000313" key="12">
    <source>
        <dbReference type="Proteomes" id="UP001530377"/>
    </source>
</evidence>
<dbReference type="InterPro" id="IPR001382">
    <property type="entry name" value="Glyco_hydro_47"/>
</dbReference>
<gene>
    <name evidence="11" type="ORF">ACHAXA_005094</name>
</gene>
<evidence type="ECO:0000256" key="5">
    <source>
        <dbReference type="ARBA" id="ARBA00023157"/>
    </source>
</evidence>
<sequence>MSSIVRRRGSNGGKSSSSDWATRLYNVVVGVNGVNGVYGGRGLTTLLRLSVIVYLAAVFLLAFLAGRQRLSSSDKGIIDRIISPSSLLRGGSPLMCRQRRPPVVVAVVKGDSSPLERYPYMTSPVDVDHDFSTYNPPGGNRFAEYKDGDAPYLITSATLHMSDELARSRRIHVANAMKHVWKNYRAVYGKDEMKPMTGNGSDRWGGMGTTLVDSLDTMWLIGLKDEFWEGRDHVRDHLRFDNVGYVSFFETTIRNLGGLLSAYEMSHDDVFLEKADELGKRLAKACDTPSGMPHGSVDLRAGKSNNQLWNGNDYILAEVGTHQLEFRYLSRATGKRDYADKSMRAFDVLRALQPSDGLLFEHITEGKNNRPAFANGKVSFGAMGDSAYEYMLKIWIQGGRKEVVYRRMYDKAMTGMHEQLLHKSSLSGLTYIANRIDCRIEHKMDHLVCFLPGALALGAYTDPLGLDSPRARRDLKTARSLAYTCYQMYARTSTGMAPEYVRFEDENDMVVPRDAPYSILRPEAVEAFYYLSTLTGDPIYREWGWEVFQSIEKFCKTKYGYGGLKDVDMAGSVEDRMESFFLAETLKYLYLLFDPDSEIDILNKVLCLHVFNTEAHPLRIFED</sequence>
<reference evidence="11 12" key="1">
    <citation type="submission" date="2024-10" db="EMBL/GenBank/DDBJ databases">
        <title>Updated reference genomes for cyclostephanoid diatoms.</title>
        <authorList>
            <person name="Roberts W.R."/>
            <person name="Alverson A.J."/>
        </authorList>
    </citation>
    <scope>NUCLEOTIDE SEQUENCE [LARGE SCALE GENOMIC DNA]</scope>
    <source>
        <strain evidence="11 12">AJA228-03</strain>
    </source>
</reference>
<dbReference type="SUPFAM" id="SSF48225">
    <property type="entry name" value="Seven-hairpin glycosidases"/>
    <property type="match status" value="1"/>
</dbReference>
<dbReference type="InterPro" id="IPR050749">
    <property type="entry name" value="Glycosyl_Hydrolase_47"/>
</dbReference>
<keyword evidence="5 8" id="KW-1015">Disulfide bond</keyword>
<keyword evidence="7" id="KW-0106">Calcium</keyword>
<evidence type="ECO:0000313" key="11">
    <source>
        <dbReference type="EMBL" id="KAL3827348.1"/>
    </source>
</evidence>
<comment type="pathway">
    <text evidence="2">Protein modification; protein glycosylation.</text>
</comment>
<feature type="active site" description="Proton donor" evidence="6">
    <location>
        <position position="250"/>
    </location>
</feature>
<keyword evidence="10" id="KW-1133">Transmembrane helix</keyword>
<dbReference type="Pfam" id="PF01532">
    <property type="entry name" value="Glyco_hydro_47"/>
    <property type="match status" value="1"/>
</dbReference>
<keyword evidence="7" id="KW-0479">Metal-binding</keyword>
<keyword evidence="12" id="KW-1185">Reference proteome</keyword>
<evidence type="ECO:0000256" key="1">
    <source>
        <dbReference type="ARBA" id="ARBA00001913"/>
    </source>
</evidence>
<keyword evidence="9" id="KW-0326">Glycosidase</keyword>
<protein>
    <recommendedName>
        <fullName evidence="9">alpha-1,2-Mannosidase</fullName>
        <ecNumber evidence="9">3.2.1.-</ecNumber>
    </recommendedName>
</protein>
<comment type="cofactor">
    <cofactor evidence="1 7">
        <name>Ca(2+)</name>
        <dbReference type="ChEBI" id="CHEBI:29108"/>
    </cofactor>
</comment>
<organism evidence="11 12">
    <name type="scientific">Cyclostephanos tholiformis</name>
    <dbReference type="NCBI Taxonomy" id="382380"/>
    <lineage>
        <taxon>Eukaryota</taxon>
        <taxon>Sar</taxon>
        <taxon>Stramenopiles</taxon>
        <taxon>Ochrophyta</taxon>
        <taxon>Bacillariophyta</taxon>
        <taxon>Coscinodiscophyceae</taxon>
        <taxon>Thalassiosirophycidae</taxon>
        <taxon>Stephanodiscales</taxon>
        <taxon>Stephanodiscaceae</taxon>
        <taxon>Cyclostephanos</taxon>
    </lineage>
</organism>
<dbReference type="PANTHER" id="PTHR11742">
    <property type="entry name" value="MANNOSYL-OLIGOSACCHARIDE ALPHA-1,2-MANNOSIDASE-RELATED"/>
    <property type="match status" value="1"/>
</dbReference>
<feature type="disulfide bond" evidence="8">
    <location>
        <begin position="449"/>
        <end position="485"/>
    </location>
</feature>
<dbReference type="InterPro" id="IPR036026">
    <property type="entry name" value="Seven-hairpin_glycosidases"/>
</dbReference>
<dbReference type="AlphaFoldDB" id="A0ABD3SSB6"/>
<feature type="transmembrane region" description="Helical" evidence="10">
    <location>
        <begin position="46"/>
        <end position="65"/>
    </location>
</feature>
<dbReference type="Proteomes" id="UP001530377">
    <property type="component" value="Unassembled WGS sequence"/>
</dbReference>
<evidence type="ECO:0000256" key="9">
    <source>
        <dbReference type="RuleBase" id="RU361193"/>
    </source>
</evidence>
<dbReference type="FunFam" id="1.50.10.10:FF:000055">
    <property type="entry name" value="alpha-1,2-Mannosidase"/>
    <property type="match status" value="1"/>
</dbReference>
<dbReference type="EMBL" id="JALLPB020000005">
    <property type="protein sequence ID" value="KAL3827348.1"/>
    <property type="molecule type" value="Genomic_DNA"/>
</dbReference>
<keyword evidence="4 9" id="KW-0378">Hydrolase</keyword>